<dbReference type="STRING" id="321146.A0A139GWM7"/>
<evidence type="ECO:0000256" key="8">
    <source>
        <dbReference type="SAM" id="Phobius"/>
    </source>
</evidence>
<evidence type="ECO:0000256" key="5">
    <source>
        <dbReference type="ARBA" id="ARBA00022989"/>
    </source>
</evidence>
<organism evidence="10 11">
    <name type="scientific">Pseudocercospora eumusae</name>
    <dbReference type="NCBI Taxonomy" id="321146"/>
    <lineage>
        <taxon>Eukaryota</taxon>
        <taxon>Fungi</taxon>
        <taxon>Dikarya</taxon>
        <taxon>Ascomycota</taxon>
        <taxon>Pezizomycotina</taxon>
        <taxon>Dothideomycetes</taxon>
        <taxon>Dothideomycetidae</taxon>
        <taxon>Mycosphaerellales</taxon>
        <taxon>Mycosphaerellaceae</taxon>
        <taxon>Pseudocercospora</taxon>
    </lineage>
</organism>
<dbReference type="GO" id="GO:0016020">
    <property type="term" value="C:membrane"/>
    <property type="evidence" value="ECO:0007669"/>
    <property type="project" value="UniProtKB-SubCell"/>
</dbReference>
<evidence type="ECO:0000256" key="7">
    <source>
        <dbReference type="RuleBase" id="RU003827"/>
    </source>
</evidence>
<comment type="subcellular location">
    <subcellularLocation>
        <location evidence="1 7">Membrane</location>
        <topology evidence="1 7">Single-pass type I membrane protein</topology>
    </subcellularLocation>
</comment>
<sequence length="251" mass="28647">MSWRSRETPRIEGTLLCSVSSIADNTLAIMWSISSILSAALLFAHTQALYFYIDGPSQRCFFEDLPKDTLVVGHFKATLYDYNTRAYQPNSDMGIYITVDELFDNDHRVVSQRGRAEGKFTFTAADSGEHRLCFTPTNVPSHRGWNLLGIEVGNVKMELDLAIGETSQIQSSDKHKISEVVQKVQDLTARLQDVRREQVFQREREAEFRDQSEAVNARVVRWTLIQTAVLAVTCAWQLSYLRAFFIKQKLT</sequence>
<protein>
    <recommendedName>
        <fullName evidence="9">GOLD domain-containing protein</fullName>
    </recommendedName>
</protein>
<comment type="similarity">
    <text evidence="2 7">Belongs to the EMP24/GP25L family.</text>
</comment>
<dbReference type="PROSITE" id="PS50866">
    <property type="entry name" value="GOLD"/>
    <property type="match status" value="1"/>
</dbReference>
<keyword evidence="3 7" id="KW-0812">Transmembrane</keyword>
<evidence type="ECO:0000259" key="9">
    <source>
        <dbReference type="PROSITE" id="PS50866"/>
    </source>
</evidence>
<feature type="transmembrane region" description="Helical" evidence="8">
    <location>
        <begin position="28"/>
        <end position="53"/>
    </location>
</feature>
<evidence type="ECO:0000256" key="4">
    <source>
        <dbReference type="ARBA" id="ARBA00022729"/>
    </source>
</evidence>
<evidence type="ECO:0000256" key="3">
    <source>
        <dbReference type="ARBA" id="ARBA00022692"/>
    </source>
</evidence>
<proteinExistence type="inferred from homology"/>
<keyword evidence="11" id="KW-1185">Reference proteome</keyword>
<keyword evidence="4" id="KW-0732">Signal</keyword>
<dbReference type="Proteomes" id="UP000070133">
    <property type="component" value="Unassembled WGS sequence"/>
</dbReference>
<accession>A0A139GWM7</accession>
<dbReference type="SMART" id="SM01190">
    <property type="entry name" value="EMP24_GP25L"/>
    <property type="match status" value="1"/>
</dbReference>
<comment type="caution">
    <text evidence="10">The sequence shown here is derived from an EMBL/GenBank/DDBJ whole genome shotgun (WGS) entry which is preliminary data.</text>
</comment>
<dbReference type="AlphaFoldDB" id="A0A139GWM7"/>
<evidence type="ECO:0000256" key="6">
    <source>
        <dbReference type="ARBA" id="ARBA00023136"/>
    </source>
</evidence>
<evidence type="ECO:0000256" key="1">
    <source>
        <dbReference type="ARBA" id="ARBA00004479"/>
    </source>
</evidence>
<dbReference type="InterPro" id="IPR015720">
    <property type="entry name" value="Emp24-like"/>
</dbReference>
<dbReference type="EMBL" id="LFZN01000278">
    <property type="protein sequence ID" value="KXS94562.1"/>
    <property type="molecule type" value="Genomic_DNA"/>
</dbReference>
<evidence type="ECO:0000313" key="10">
    <source>
        <dbReference type="EMBL" id="KXS94562.1"/>
    </source>
</evidence>
<name>A0A139GWM7_9PEZI</name>
<reference evidence="10 11" key="1">
    <citation type="submission" date="2015-07" db="EMBL/GenBank/DDBJ databases">
        <title>Comparative genomics of the Sigatoka disease complex on banana suggests a link between parallel evolutionary changes in Pseudocercospora fijiensis and Pseudocercospora eumusae and increased virulence on the banana host.</title>
        <authorList>
            <person name="Chang T.-C."/>
            <person name="Salvucci A."/>
            <person name="Crous P.W."/>
            <person name="Stergiopoulos I."/>
        </authorList>
    </citation>
    <scope>NUCLEOTIDE SEQUENCE [LARGE SCALE GENOMIC DNA]</scope>
    <source>
        <strain evidence="10 11">CBS 114824</strain>
    </source>
</reference>
<gene>
    <name evidence="10" type="ORF">AC578_7512</name>
</gene>
<dbReference type="PANTHER" id="PTHR22811">
    <property type="entry name" value="TRANSMEMBRANE EMP24 DOMAIN-CONTAINING PROTEIN"/>
    <property type="match status" value="1"/>
</dbReference>
<evidence type="ECO:0000313" key="11">
    <source>
        <dbReference type="Proteomes" id="UP000070133"/>
    </source>
</evidence>
<dbReference type="InterPro" id="IPR009038">
    <property type="entry name" value="GOLD_dom"/>
</dbReference>
<feature type="domain" description="GOLD" evidence="9">
    <location>
        <begin position="58"/>
        <end position="161"/>
    </location>
</feature>
<keyword evidence="6 8" id="KW-0472">Membrane</keyword>
<dbReference type="Pfam" id="PF01105">
    <property type="entry name" value="EMP24_GP25L"/>
    <property type="match status" value="1"/>
</dbReference>
<keyword evidence="5 8" id="KW-1133">Transmembrane helix</keyword>
<evidence type="ECO:0000256" key="2">
    <source>
        <dbReference type="ARBA" id="ARBA00007104"/>
    </source>
</evidence>